<evidence type="ECO:0000256" key="2">
    <source>
        <dbReference type="SAM" id="MobiDB-lite"/>
    </source>
</evidence>
<dbReference type="PROSITE" id="PS50297">
    <property type="entry name" value="ANK_REP_REGION"/>
    <property type="match status" value="1"/>
</dbReference>
<feature type="non-terminal residue" evidence="3">
    <location>
        <position position="108"/>
    </location>
</feature>
<proteinExistence type="predicted"/>
<keyword evidence="1" id="KW-0040">ANK repeat</keyword>
<dbReference type="EMBL" id="RBNJ01028692">
    <property type="protein sequence ID" value="RUS13843.1"/>
    <property type="molecule type" value="Genomic_DNA"/>
</dbReference>
<sequence>MARELDRPRTPVEHRSNTSDAEDLEQDPANTLSDPGSCDPCTPATAFPPHDAGAHLARCTSLLLRLGARADVADRYGNTALHYAAEYGRVVEVVRVLEGGLLRIDLVV</sequence>
<dbReference type="SUPFAM" id="SSF48403">
    <property type="entry name" value="Ankyrin repeat"/>
    <property type="match status" value="1"/>
</dbReference>
<feature type="compositionally biased region" description="Basic and acidic residues" evidence="2">
    <location>
        <begin position="1"/>
        <end position="17"/>
    </location>
</feature>
<evidence type="ECO:0000313" key="3">
    <source>
        <dbReference type="EMBL" id="RUS13843.1"/>
    </source>
</evidence>
<organism evidence="3 4">
    <name type="scientific">Jimgerdemannia flammicorona</name>
    <dbReference type="NCBI Taxonomy" id="994334"/>
    <lineage>
        <taxon>Eukaryota</taxon>
        <taxon>Fungi</taxon>
        <taxon>Fungi incertae sedis</taxon>
        <taxon>Mucoromycota</taxon>
        <taxon>Mucoromycotina</taxon>
        <taxon>Endogonomycetes</taxon>
        <taxon>Endogonales</taxon>
        <taxon>Endogonaceae</taxon>
        <taxon>Jimgerdemannia</taxon>
    </lineage>
</organism>
<name>A0A433P8I4_9FUNG</name>
<dbReference type="InterPro" id="IPR002110">
    <property type="entry name" value="Ankyrin_rpt"/>
</dbReference>
<dbReference type="InterPro" id="IPR036770">
    <property type="entry name" value="Ankyrin_rpt-contain_sf"/>
</dbReference>
<comment type="caution">
    <text evidence="3">The sequence shown here is derived from an EMBL/GenBank/DDBJ whole genome shotgun (WGS) entry which is preliminary data.</text>
</comment>
<evidence type="ECO:0000256" key="1">
    <source>
        <dbReference type="PROSITE-ProRule" id="PRU00023"/>
    </source>
</evidence>
<reference evidence="3 4" key="1">
    <citation type="journal article" date="2018" name="New Phytol.">
        <title>Phylogenomics of Endogonaceae and evolution of mycorrhizas within Mucoromycota.</title>
        <authorList>
            <person name="Chang Y."/>
            <person name="Desiro A."/>
            <person name="Na H."/>
            <person name="Sandor L."/>
            <person name="Lipzen A."/>
            <person name="Clum A."/>
            <person name="Barry K."/>
            <person name="Grigoriev I.V."/>
            <person name="Martin F.M."/>
            <person name="Stajich J.E."/>
            <person name="Smith M.E."/>
            <person name="Bonito G."/>
            <person name="Spatafora J.W."/>
        </authorList>
    </citation>
    <scope>NUCLEOTIDE SEQUENCE [LARGE SCALE GENOMIC DNA]</scope>
    <source>
        <strain evidence="3 4">AD002</strain>
    </source>
</reference>
<accession>A0A433P8I4</accession>
<dbReference type="AlphaFoldDB" id="A0A433P8I4"/>
<keyword evidence="4" id="KW-1185">Reference proteome</keyword>
<evidence type="ECO:0000313" key="4">
    <source>
        <dbReference type="Proteomes" id="UP000274822"/>
    </source>
</evidence>
<dbReference type="Proteomes" id="UP000274822">
    <property type="component" value="Unassembled WGS sequence"/>
</dbReference>
<dbReference type="Gene3D" id="1.25.40.20">
    <property type="entry name" value="Ankyrin repeat-containing domain"/>
    <property type="match status" value="1"/>
</dbReference>
<dbReference type="Pfam" id="PF13637">
    <property type="entry name" value="Ank_4"/>
    <property type="match status" value="1"/>
</dbReference>
<protein>
    <submittedName>
        <fullName evidence="3">Uncharacterized protein</fullName>
    </submittedName>
</protein>
<dbReference type="PROSITE" id="PS50088">
    <property type="entry name" value="ANK_REPEAT"/>
    <property type="match status" value="1"/>
</dbReference>
<gene>
    <name evidence="3" type="ORF">BC938DRAFT_477647</name>
</gene>
<feature type="region of interest" description="Disordered" evidence="2">
    <location>
        <begin position="1"/>
        <end position="50"/>
    </location>
</feature>
<feature type="repeat" description="ANK" evidence="1">
    <location>
        <begin position="76"/>
        <end position="97"/>
    </location>
</feature>